<evidence type="ECO:0000259" key="3">
    <source>
        <dbReference type="PROSITE" id="PS50110"/>
    </source>
</evidence>
<dbReference type="CDD" id="cd17574">
    <property type="entry name" value="REC_OmpR"/>
    <property type="match status" value="1"/>
</dbReference>
<reference evidence="5" key="1">
    <citation type="journal article" date="2019" name="Int. J. Syst. Evol. Microbiol.">
        <title>The Global Catalogue of Microorganisms (GCM) 10K type strain sequencing project: providing services to taxonomists for standard genome sequencing and annotation.</title>
        <authorList>
            <consortium name="The Broad Institute Genomics Platform"/>
            <consortium name="The Broad Institute Genome Sequencing Center for Infectious Disease"/>
            <person name="Wu L."/>
            <person name="Ma J."/>
        </authorList>
    </citation>
    <scope>NUCLEOTIDE SEQUENCE [LARGE SCALE GENOMIC DNA]</scope>
    <source>
        <strain evidence="5">JCM 31890</strain>
    </source>
</reference>
<dbReference type="PANTHER" id="PTHR43547">
    <property type="entry name" value="TWO-COMPONENT HISTIDINE KINASE"/>
    <property type="match status" value="1"/>
</dbReference>
<evidence type="ECO:0000313" key="5">
    <source>
        <dbReference type="Proteomes" id="UP001501788"/>
    </source>
</evidence>
<protein>
    <recommendedName>
        <fullName evidence="3">Response regulatory domain-containing protein</fullName>
    </recommendedName>
</protein>
<sequence length="135" mass="14925">MFFAIRPSTEAVMKKILIVEDHADIRKLLKMTLEFDDFEIHEASTGDAGLAMAKELGPDVVLLDIMMPGSINGLEVCRRIKADVATRHTKVILLTARVQSGDRVAGFEAGADDYLMKPFSTLQVLETIYRLEASA</sequence>
<dbReference type="PANTHER" id="PTHR43547:SF2">
    <property type="entry name" value="HYBRID SIGNAL TRANSDUCTION HISTIDINE KINASE C"/>
    <property type="match status" value="1"/>
</dbReference>
<name>A0ABP8L4X4_9BURK</name>
<evidence type="ECO:0000313" key="4">
    <source>
        <dbReference type="EMBL" id="GAA4422853.1"/>
    </source>
</evidence>
<feature type="modified residue" description="4-aspartylphosphate" evidence="2">
    <location>
        <position position="64"/>
    </location>
</feature>
<feature type="domain" description="Response regulatory" evidence="3">
    <location>
        <begin position="15"/>
        <end position="132"/>
    </location>
</feature>
<keyword evidence="5" id="KW-1185">Reference proteome</keyword>
<dbReference type="Pfam" id="PF00072">
    <property type="entry name" value="Response_reg"/>
    <property type="match status" value="1"/>
</dbReference>
<dbReference type="SUPFAM" id="SSF52172">
    <property type="entry name" value="CheY-like"/>
    <property type="match status" value="1"/>
</dbReference>
<dbReference type="InterPro" id="IPR011006">
    <property type="entry name" value="CheY-like_superfamily"/>
</dbReference>
<dbReference type="Proteomes" id="UP001501788">
    <property type="component" value="Unassembled WGS sequence"/>
</dbReference>
<dbReference type="SMART" id="SM00448">
    <property type="entry name" value="REC"/>
    <property type="match status" value="1"/>
</dbReference>
<keyword evidence="1 2" id="KW-0597">Phosphoprotein</keyword>
<evidence type="ECO:0000256" key="1">
    <source>
        <dbReference type="ARBA" id="ARBA00022553"/>
    </source>
</evidence>
<dbReference type="PROSITE" id="PS50110">
    <property type="entry name" value="RESPONSE_REGULATORY"/>
    <property type="match status" value="1"/>
</dbReference>
<proteinExistence type="predicted"/>
<organism evidence="4 5">
    <name type="scientific">Acidovorax lacteus</name>
    <dbReference type="NCBI Taxonomy" id="1924988"/>
    <lineage>
        <taxon>Bacteria</taxon>
        <taxon>Pseudomonadati</taxon>
        <taxon>Pseudomonadota</taxon>
        <taxon>Betaproteobacteria</taxon>
        <taxon>Burkholderiales</taxon>
        <taxon>Comamonadaceae</taxon>
        <taxon>Acidovorax</taxon>
    </lineage>
</organism>
<dbReference type="EMBL" id="BAABEX010000008">
    <property type="protein sequence ID" value="GAA4422853.1"/>
    <property type="molecule type" value="Genomic_DNA"/>
</dbReference>
<evidence type="ECO:0000256" key="2">
    <source>
        <dbReference type="PROSITE-ProRule" id="PRU00169"/>
    </source>
</evidence>
<dbReference type="Gene3D" id="3.40.50.2300">
    <property type="match status" value="1"/>
</dbReference>
<comment type="caution">
    <text evidence="4">The sequence shown here is derived from an EMBL/GenBank/DDBJ whole genome shotgun (WGS) entry which is preliminary data.</text>
</comment>
<accession>A0ABP8L4X4</accession>
<dbReference type="InterPro" id="IPR001789">
    <property type="entry name" value="Sig_transdc_resp-reg_receiver"/>
</dbReference>
<gene>
    <name evidence="4" type="ORF">GCM10023090_14430</name>
</gene>